<feature type="transmembrane region" description="Helical" evidence="8">
    <location>
        <begin position="12"/>
        <end position="36"/>
    </location>
</feature>
<dbReference type="InterPro" id="IPR000515">
    <property type="entry name" value="MetI-like"/>
</dbReference>
<dbReference type="SUPFAM" id="SSF161098">
    <property type="entry name" value="MetI-like"/>
    <property type="match status" value="1"/>
</dbReference>
<name>A0A8J2Z8V9_9PROT</name>
<dbReference type="AlphaFoldDB" id="A0A8J2Z8V9"/>
<evidence type="ECO:0000256" key="8">
    <source>
        <dbReference type="RuleBase" id="RU363032"/>
    </source>
</evidence>
<keyword evidence="11" id="KW-1185">Reference proteome</keyword>
<dbReference type="PANTHER" id="PTHR43357:SF4">
    <property type="entry name" value="INNER MEMBRANE ABC TRANSPORTER PERMEASE PROTEIN YDCV"/>
    <property type="match status" value="1"/>
</dbReference>
<keyword evidence="5 8" id="KW-0812">Transmembrane</keyword>
<dbReference type="RefSeq" id="WP_188897945.1">
    <property type="nucleotide sequence ID" value="NZ_BMKS01000001.1"/>
</dbReference>
<feature type="transmembrane region" description="Helical" evidence="8">
    <location>
        <begin position="225"/>
        <end position="256"/>
    </location>
</feature>
<evidence type="ECO:0000256" key="2">
    <source>
        <dbReference type="ARBA" id="ARBA00022448"/>
    </source>
</evidence>
<feature type="transmembrane region" description="Helical" evidence="8">
    <location>
        <begin position="104"/>
        <end position="124"/>
    </location>
</feature>
<keyword evidence="3" id="KW-1003">Cell membrane</keyword>
<feature type="transmembrane region" description="Helical" evidence="8">
    <location>
        <begin position="72"/>
        <end position="92"/>
    </location>
</feature>
<sequence length="274" mass="28949">MRSGGADGPWIALRAVVAAVFAFALGPILITAAVSFNGSARSVFPPEGFSLRWWGEAFSARWWEPMGFSLRLAALTALVSAAIGAPLAFALVRRRFRGKALVEALVVGPLVLPTLVTGIALLQFLHVLGLGALVGFWGLLIGHVVISLPFCVRTVAVSLRAMPPQLEAAAASLGAPPHVVLRRVTFPVISGGVFAGTAFAFVHSFTDVNLSLFLASPGERPVTVAILAFLEFGFAPTLAAVSMLSLVIPLVLIALLERFVPIGDFLYADPGRRR</sequence>
<evidence type="ECO:0000256" key="6">
    <source>
        <dbReference type="ARBA" id="ARBA00022989"/>
    </source>
</evidence>
<evidence type="ECO:0000256" key="5">
    <source>
        <dbReference type="ARBA" id="ARBA00022692"/>
    </source>
</evidence>
<evidence type="ECO:0000313" key="10">
    <source>
        <dbReference type="EMBL" id="GGG19215.1"/>
    </source>
</evidence>
<comment type="subcellular location">
    <subcellularLocation>
        <location evidence="1">Cell inner membrane</location>
        <topology evidence="1">Multi-pass membrane protein</topology>
    </subcellularLocation>
    <subcellularLocation>
        <location evidence="8">Cell membrane</location>
        <topology evidence="8">Multi-pass membrane protein</topology>
    </subcellularLocation>
</comment>
<keyword evidence="2 8" id="KW-0813">Transport</keyword>
<feature type="domain" description="ABC transmembrane type-1" evidence="9">
    <location>
        <begin position="66"/>
        <end position="256"/>
    </location>
</feature>
<dbReference type="GO" id="GO:0005886">
    <property type="term" value="C:plasma membrane"/>
    <property type="evidence" value="ECO:0007669"/>
    <property type="project" value="UniProtKB-SubCell"/>
</dbReference>
<keyword evidence="6 8" id="KW-1133">Transmembrane helix</keyword>
<keyword evidence="7 8" id="KW-0472">Membrane</keyword>
<keyword evidence="4" id="KW-0997">Cell inner membrane</keyword>
<reference evidence="10 11" key="1">
    <citation type="journal article" date="2014" name="Int. J. Syst. Evol. Microbiol.">
        <title>Complete genome sequence of Corynebacterium casei LMG S-19264T (=DSM 44701T), isolated from a smear-ripened cheese.</title>
        <authorList>
            <consortium name="US DOE Joint Genome Institute (JGI-PGF)"/>
            <person name="Walter F."/>
            <person name="Albersmeier A."/>
            <person name="Kalinowski J."/>
            <person name="Ruckert C."/>
        </authorList>
    </citation>
    <scope>NUCLEOTIDE SEQUENCE [LARGE SCALE GENOMIC DNA]</scope>
    <source>
        <strain evidence="10 11">CGMCC 1.16330</strain>
    </source>
</reference>
<gene>
    <name evidence="10" type="ORF">GCM10010964_04330</name>
</gene>
<organism evidence="10 11">
    <name type="scientific">Caldovatus sediminis</name>
    <dbReference type="NCBI Taxonomy" id="2041189"/>
    <lineage>
        <taxon>Bacteria</taxon>
        <taxon>Pseudomonadati</taxon>
        <taxon>Pseudomonadota</taxon>
        <taxon>Alphaproteobacteria</taxon>
        <taxon>Acetobacterales</taxon>
        <taxon>Roseomonadaceae</taxon>
        <taxon>Caldovatus</taxon>
    </lineage>
</organism>
<comment type="caution">
    <text evidence="10">The sequence shown here is derived from an EMBL/GenBank/DDBJ whole genome shotgun (WGS) entry which is preliminary data.</text>
</comment>
<protein>
    <submittedName>
        <fullName evidence="10">ABC transporter permease</fullName>
    </submittedName>
</protein>
<evidence type="ECO:0000259" key="9">
    <source>
        <dbReference type="PROSITE" id="PS50928"/>
    </source>
</evidence>
<comment type="similarity">
    <text evidence="8">Belongs to the binding-protein-dependent transport system permease family.</text>
</comment>
<dbReference type="Pfam" id="PF00528">
    <property type="entry name" value="BPD_transp_1"/>
    <property type="match status" value="1"/>
</dbReference>
<evidence type="ECO:0000256" key="4">
    <source>
        <dbReference type="ARBA" id="ARBA00022519"/>
    </source>
</evidence>
<dbReference type="GO" id="GO:0055085">
    <property type="term" value="P:transmembrane transport"/>
    <property type="evidence" value="ECO:0007669"/>
    <property type="project" value="InterPro"/>
</dbReference>
<dbReference type="EMBL" id="BMKS01000001">
    <property type="protein sequence ID" value="GGG19215.1"/>
    <property type="molecule type" value="Genomic_DNA"/>
</dbReference>
<dbReference type="CDD" id="cd06261">
    <property type="entry name" value="TM_PBP2"/>
    <property type="match status" value="1"/>
</dbReference>
<dbReference type="Gene3D" id="1.10.3720.10">
    <property type="entry name" value="MetI-like"/>
    <property type="match status" value="1"/>
</dbReference>
<dbReference type="InterPro" id="IPR035906">
    <property type="entry name" value="MetI-like_sf"/>
</dbReference>
<proteinExistence type="inferred from homology"/>
<evidence type="ECO:0000256" key="7">
    <source>
        <dbReference type="ARBA" id="ARBA00023136"/>
    </source>
</evidence>
<evidence type="ECO:0000256" key="3">
    <source>
        <dbReference type="ARBA" id="ARBA00022475"/>
    </source>
</evidence>
<accession>A0A8J2Z8V9</accession>
<evidence type="ECO:0000256" key="1">
    <source>
        <dbReference type="ARBA" id="ARBA00004429"/>
    </source>
</evidence>
<feature type="transmembrane region" description="Helical" evidence="8">
    <location>
        <begin position="184"/>
        <end position="205"/>
    </location>
</feature>
<evidence type="ECO:0000313" key="11">
    <source>
        <dbReference type="Proteomes" id="UP000597507"/>
    </source>
</evidence>
<dbReference type="Proteomes" id="UP000597507">
    <property type="component" value="Unassembled WGS sequence"/>
</dbReference>
<feature type="transmembrane region" description="Helical" evidence="8">
    <location>
        <begin position="130"/>
        <end position="152"/>
    </location>
</feature>
<dbReference type="PANTHER" id="PTHR43357">
    <property type="entry name" value="INNER MEMBRANE ABC TRANSPORTER PERMEASE PROTEIN YDCV"/>
    <property type="match status" value="1"/>
</dbReference>
<dbReference type="PROSITE" id="PS50928">
    <property type="entry name" value="ABC_TM1"/>
    <property type="match status" value="1"/>
</dbReference>